<dbReference type="PANTHER" id="PTHR43328">
    <property type="entry name" value="ACETYLTRANSFERASE-RELATED"/>
    <property type="match status" value="1"/>
</dbReference>
<reference evidence="3" key="1">
    <citation type="journal article" date="2019" name="Int. J. Syst. Evol. Microbiol.">
        <title>The Global Catalogue of Microorganisms (GCM) 10K type strain sequencing project: providing services to taxonomists for standard genome sequencing and annotation.</title>
        <authorList>
            <consortium name="The Broad Institute Genomics Platform"/>
            <consortium name="The Broad Institute Genome Sequencing Center for Infectious Disease"/>
            <person name="Wu L."/>
            <person name="Ma J."/>
        </authorList>
    </citation>
    <scope>NUCLEOTIDE SEQUENCE [LARGE SCALE GENOMIC DNA]</scope>
    <source>
        <strain evidence="3">CGMCC 1.15044</strain>
    </source>
</reference>
<sequence length="156" mass="17967">MIELQLYRHGFFEDLMKFELPQEQQAFTAMPLEVLELALQDENRYPVVIVIEAEAVGFFVLHLHSELAEQLGRPKAVLLRALSMNHKHQGQGYAKQAMLKLPELVKQLFPDQEEIVLAVNEKNEAGRQLYSRCGFEDLGHRNTGRSGLQLVLHYRL</sequence>
<evidence type="ECO:0000313" key="2">
    <source>
        <dbReference type="EMBL" id="GGA24283.1"/>
    </source>
</evidence>
<dbReference type="PANTHER" id="PTHR43328:SF1">
    <property type="entry name" value="N-ACETYLTRANSFERASE DOMAIN-CONTAINING PROTEIN"/>
    <property type="match status" value="1"/>
</dbReference>
<dbReference type="InterPro" id="IPR000182">
    <property type="entry name" value="GNAT_dom"/>
</dbReference>
<dbReference type="RefSeq" id="WP_094093185.1">
    <property type="nucleotide sequence ID" value="NZ_BMHF01000001.1"/>
</dbReference>
<evidence type="ECO:0000259" key="1">
    <source>
        <dbReference type="PROSITE" id="PS51186"/>
    </source>
</evidence>
<comment type="caution">
    <text evidence="2">The sequence shown here is derived from an EMBL/GenBank/DDBJ whole genome shotgun (WGS) entry which is preliminary data.</text>
</comment>
<keyword evidence="3" id="KW-1185">Reference proteome</keyword>
<dbReference type="SUPFAM" id="SSF55729">
    <property type="entry name" value="Acyl-CoA N-acyltransferases (Nat)"/>
    <property type="match status" value="1"/>
</dbReference>
<accession>A0ABQ1FPP8</accession>
<dbReference type="Proteomes" id="UP000609323">
    <property type="component" value="Unassembled WGS sequence"/>
</dbReference>
<name>A0ABQ1FPP8_9BACL</name>
<dbReference type="EMBL" id="BMHF01000001">
    <property type="protein sequence ID" value="GGA24283.1"/>
    <property type="molecule type" value="Genomic_DNA"/>
</dbReference>
<protein>
    <submittedName>
        <fullName evidence="2">N-acetyltransferase YbbJ</fullName>
    </submittedName>
</protein>
<feature type="domain" description="N-acetyltransferase" evidence="1">
    <location>
        <begin position="2"/>
        <end position="156"/>
    </location>
</feature>
<dbReference type="PROSITE" id="PS51186">
    <property type="entry name" value="GNAT"/>
    <property type="match status" value="1"/>
</dbReference>
<proteinExistence type="predicted"/>
<dbReference type="InterPro" id="IPR016181">
    <property type="entry name" value="Acyl_CoA_acyltransferase"/>
</dbReference>
<dbReference type="Pfam" id="PF00583">
    <property type="entry name" value="Acetyltransf_1"/>
    <property type="match status" value="1"/>
</dbReference>
<gene>
    <name evidence="2" type="primary">ybbJ</name>
    <name evidence="2" type="ORF">GCM10010917_06400</name>
</gene>
<dbReference type="Gene3D" id="3.40.630.30">
    <property type="match status" value="1"/>
</dbReference>
<evidence type="ECO:0000313" key="3">
    <source>
        <dbReference type="Proteomes" id="UP000609323"/>
    </source>
</evidence>
<organism evidence="2 3">
    <name type="scientific">Paenibacillus physcomitrellae</name>
    <dbReference type="NCBI Taxonomy" id="1619311"/>
    <lineage>
        <taxon>Bacteria</taxon>
        <taxon>Bacillati</taxon>
        <taxon>Bacillota</taxon>
        <taxon>Bacilli</taxon>
        <taxon>Bacillales</taxon>
        <taxon>Paenibacillaceae</taxon>
        <taxon>Paenibacillus</taxon>
    </lineage>
</organism>